<dbReference type="OrthoDB" id="9810077at2"/>
<name>A0A3S0V1V0_9PROT</name>
<dbReference type="GO" id="GO:0005524">
    <property type="term" value="F:ATP binding"/>
    <property type="evidence" value="ECO:0007669"/>
    <property type="project" value="UniProtKB-KW"/>
</dbReference>
<organism evidence="8 9">
    <name type="scientific">Azospirillum doebereinerae</name>
    <dbReference type="NCBI Taxonomy" id="92933"/>
    <lineage>
        <taxon>Bacteria</taxon>
        <taxon>Pseudomonadati</taxon>
        <taxon>Pseudomonadota</taxon>
        <taxon>Alphaproteobacteria</taxon>
        <taxon>Rhodospirillales</taxon>
        <taxon>Azospirillaceae</taxon>
        <taxon>Azospirillum</taxon>
    </lineage>
</organism>
<evidence type="ECO:0000256" key="1">
    <source>
        <dbReference type="ARBA" id="ARBA00005417"/>
    </source>
</evidence>
<dbReference type="Proteomes" id="UP000280346">
    <property type="component" value="Unassembled WGS sequence"/>
</dbReference>
<keyword evidence="9" id="KW-1185">Reference proteome</keyword>
<feature type="domain" description="ABC transporter" evidence="7">
    <location>
        <begin position="3"/>
        <end position="238"/>
    </location>
</feature>
<keyword evidence="3" id="KW-0547">Nucleotide-binding</keyword>
<dbReference type="Gene3D" id="3.40.50.300">
    <property type="entry name" value="P-loop containing nucleotide triphosphate hydrolases"/>
    <property type="match status" value="1"/>
</dbReference>
<protein>
    <submittedName>
        <fullName evidence="8">ABC transporter ATP-binding protein</fullName>
    </submittedName>
</protein>
<evidence type="ECO:0000256" key="5">
    <source>
        <dbReference type="ARBA" id="ARBA00022967"/>
    </source>
</evidence>
<evidence type="ECO:0000256" key="3">
    <source>
        <dbReference type="ARBA" id="ARBA00022741"/>
    </source>
</evidence>
<comment type="caution">
    <text evidence="8">The sequence shown here is derived from an EMBL/GenBank/DDBJ whole genome shotgun (WGS) entry which is preliminary data.</text>
</comment>
<dbReference type="InterPro" id="IPR017871">
    <property type="entry name" value="ABC_transporter-like_CS"/>
</dbReference>
<dbReference type="InterPro" id="IPR027417">
    <property type="entry name" value="P-loop_NTPase"/>
</dbReference>
<evidence type="ECO:0000259" key="7">
    <source>
        <dbReference type="PROSITE" id="PS50893"/>
    </source>
</evidence>
<dbReference type="GO" id="GO:0016887">
    <property type="term" value="F:ATP hydrolysis activity"/>
    <property type="evidence" value="ECO:0007669"/>
    <property type="project" value="InterPro"/>
</dbReference>
<evidence type="ECO:0000256" key="6">
    <source>
        <dbReference type="ARBA" id="ARBA00037066"/>
    </source>
</evidence>
<dbReference type="PROSITE" id="PS00211">
    <property type="entry name" value="ABC_TRANSPORTER_1"/>
    <property type="match status" value="1"/>
</dbReference>
<sequence>MRIDATGITASAGGRRVLSDVTLNLQAGAFVGLIGPNGAGKTTLLRILAGLAPPAAGTVAFDGADAARLGRRALARRIAYLAQDGPVHWPLRAEALAMLGRLPHRGMLGGVTAADRAAVERALARTDTLHLRRRIVGTLSGGERMRVLLARTLATEAALLLADEPVAALDPRHQLETMALLRDAARSGTGVVAVLHDLTLAARFCDRLILLSDGAVLADGPPDQTLTDANLRDAYGIAAHRGRVGDRPFLLPWTALSTQGEPAR</sequence>
<proteinExistence type="inferred from homology"/>
<keyword evidence="4 8" id="KW-0067">ATP-binding</keyword>
<dbReference type="EMBL" id="RZIJ01000007">
    <property type="protein sequence ID" value="RUQ72165.1"/>
    <property type="molecule type" value="Genomic_DNA"/>
</dbReference>
<keyword evidence="2" id="KW-0813">Transport</keyword>
<evidence type="ECO:0000313" key="9">
    <source>
        <dbReference type="Proteomes" id="UP000280346"/>
    </source>
</evidence>
<evidence type="ECO:0000256" key="2">
    <source>
        <dbReference type="ARBA" id="ARBA00022448"/>
    </source>
</evidence>
<comment type="similarity">
    <text evidence="1">Belongs to the ABC transporter superfamily.</text>
</comment>
<reference evidence="8 9" key="1">
    <citation type="submission" date="2018-12" db="EMBL/GenBank/DDBJ databases">
        <authorList>
            <person name="Yang Y."/>
        </authorList>
    </citation>
    <scope>NUCLEOTIDE SEQUENCE [LARGE SCALE GENOMIC DNA]</scope>
    <source>
        <strain evidence="8 9">GSF71</strain>
    </source>
</reference>
<accession>A0A3S0V1V0</accession>
<dbReference type="FunFam" id="3.40.50.300:FF:000134">
    <property type="entry name" value="Iron-enterobactin ABC transporter ATP-binding protein"/>
    <property type="match status" value="1"/>
</dbReference>
<dbReference type="SUPFAM" id="SSF52540">
    <property type="entry name" value="P-loop containing nucleoside triphosphate hydrolases"/>
    <property type="match status" value="1"/>
</dbReference>
<dbReference type="InterPro" id="IPR003593">
    <property type="entry name" value="AAA+_ATPase"/>
</dbReference>
<gene>
    <name evidence="8" type="ORF">EJ913_11455</name>
</gene>
<dbReference type="PANTHER" id="PTHR42794">
    <property type="entry name" value="HEMIN IMPORT ATP-BINDING PROTEIN HMUV"/>
    <property type="match status" value="1"/>
</dbReference>
<dbReference type="SMART" id="SM00382">
    <property type="entry name" value="AAA"/>
    <property type="match status" value="1"/>
</dbReference>
<comment type="function">
    <text evidence="6">Part of the ABC transporter complex HmuTUV involved in hemin import. Responsible for energy coupling to the transport system.</text>
</comment>
<keyword evidence="5" id="KW-1278">Translocase</keyword>
<evidence type="ECO:0000313" key="8">
    <source>
        <dbReference type="EMBL" id="RUQ72165.1"/>
    </source>
</evidence>
<evidence type="ECO:0000256" key="4">
    <source>
        <dbReference type="ARBA" id="ARBA00022840"/>
    </source>
</evidence>
<dbReference type="PROSITE" id="PS50893">
    <property type="entry name" value="ABC_TRANSPORTER_2"/>
    <property type="match status" value="1"/>
</dbReference>
<dbReference type="PANTHER" id="PTHR42794:SF1">
    <property type="entry name" value="HEMIN IMPORT ATP-BINDING PROTEIN HMUV"/>
    <property type="match status" value="1"/>
</dbReference>
<dbReference type="AlphaFoldDB" id="A0A3S0V1V0"/>
<dbReference type="RefSeq" id="WP_126997855.1">
    <property type="nucleotide sequence ID" value="NZ_JBNPXW010000005.1"/>
</dbReference>
<dbReference type="Pfam" id="PF00005">
    <property type="entry name" value="ABC_tran"/>
    <property type="match status" value="1"/>
</dbReference>
<dbReference type="InterPro" id="IPR003439">
    <property type="entry name" value="ABC_transporter-like_ATP-bd"/>
</dbReference>